<keyword evidence="2" id="KW-0479">Metal-binding</keyword>
<dbReference type="PROSITE" id="PS50157">
    <property type="entry name" value="ZINC_FINGER_C2H2_2"/>
    <property type="match status" value="1"/>
</dbReference>
<comment type="subcellular location">
    <subcellularLocation>
        <location evidence="1">Nucleus</location>
    </subcellularLocation>
</comment>
<evidence type="ECO:0000256" key="1">
    <source>
        <dbReference type="ARBA" id="ARBA00004123"/>
    </source>
</evidence>
<dbReference type="EMBL" id="LFYR01001978">
    <property type="protein sequence ID" value="KMZ58102.1"/>
    <property type="molecule type" value="Genomic_DNA"/>
</dbReference>
<protein>
    <recommendedName>
        <fullName evidence="9">C2H2-type domain-containing protein</fullName>
    </recommendedName>
</protein>
<gene>
    <name evidence="10" type="ORF">ZOSMA_7G01330</name>
</gene>
<evidence type="ECO:0000256" key="3">
    <source>
        <dbReference type="ARBA" id="ARBA00022771"/>
    </source>
</evidence>
<keyword evidence="6" id="KW-0804">Transcription</keyword>
<dbReference type="InterPro" id="IPR052426">
    <property type="entry name" value="Plant_dev_regulator"/>
</dbReference>
<dbReference type="AlphaFoldDB" id="A0A0K9NPX2"/>
<evidence type="ECO:0000259" key="9">
    <source>
        <dbReference type="PROSITE" id="PS50157"/>
    </source>
</evidence>
<evidence type="ECO:0000256" key="5">
    <source>
        <dbReference type="ARBA" id="ARBA00023015"/>
    </source>
</evidence>
<feature type="domain" description="C2H2-type" evidence="9">
    <location>
        <begin position="79"/>
        <end position="106"/>
    </location>
</feature>
<keyword evidence="3 8" id="KW-0863">Zinc-finger</keyword>
<evidence type="ECO:0000313" key="10">
    <source>
        <dbReference type="EMBL" id="KMZ58102.1"/>
    </source>
</evidence>
<comment type="caution">
    <text evidence="10">The sequence shown here is derived from an EMBL/GenBank/DDBJ whole genome shotgun (WGS) entry which is preliminary data.</text>
</comment>
<dbReference type="InterPro" id="IPR036236">
    <property type="entry name" value="Znf_C2H2_sf"/>
</dbReference>
<dbReference type="Pfam" id="PF13912">
    <property type="entry name" value="zf-C2H2_6"/>
    <property type="match status" value="1"/>
</dbReference>
<dbReference type="InterPro" id="IPR013087">
    <property type="entry name" value="Znf_C2H2_type"/>
</dbReference>
<proteinExistence type="predicted"/>
<evidence type="ECO:0000313" key="11">
    <source>
        <dbReference type="Proteomes" id="UP000036987"/>
    </source>
</evidence>
<dbReference type="OrthoDB" id="1708403at2759"/>
<keyword evidence="7" id="KW-0539">Nucleus</keyword>
<dbReference type="PROSITE" id="PS00028">
    <property type="entry name" value="ZINC_FINGER_C2H2_1"/>
    <property type="match status" value="1"/>
</dbReference>
<organism evidence="10 11">
    <name type="scientific">Zostera marina</name>
    <name type="common">Eelgrass</name>
    <dbReference type="NCBI Taxonomy" id="29655"/>
    <lineage>
        <taxon>Eukaryota</taxon>
        <taxon>Viridiplantae</taxon>
        <taxon>Streptophyta</taxon>
        <taxon>Embryophyta</taxon>
        <taxon>Tracheophyta</taxon>
        <taxon>Spermatophyta</taxon>
        <taxon>Magnoliopsida</taxon>
        <taxon>Liliopsida</taxon>
        <taxon>Zosteraceae</taxon>
        <taxon>Zostera</taxon>
    </lineage>
</organism>
<reference evidence="11" key="1">
    <citation type="journal article" date="2016" name="Nature">
        <title>The genome of the seagrass Zostera marina reveals angiosperm adaptation to the sea.</title>
        <authorList>
            <person name="Olsen J.L."/>
            <person name="Rouze P."/>
            <person name="Verhelst B."/>
            <person name="Lin Y.-C."/>
            <person name="Bayer T."/>
            <person name="Collen J."/>
            <person name="Dattolo E."/>
            <person name="De Paoli E."/>
            <person name="Dittami S."/>
            <person name="Maumus F."/>
            <person name="Michel G."/>
            <person name="Kersting A."/>
            <person name="Lauritano C."/>
            <person name="Lohaus R."/>
            <person name="Toepel M."/>
            <person name="Tonon T."/>
            <person name="Vanneste K."/>
            <person name="Amirebrahimi M."/>
            <person name="Brakel J."/>
            <person name="Bostroem C."/>
            <person name="Chovatia M."/>
            <person name="Grimwood J."/>
            <person name="Jenkins J.W."/>
            <person name="Jueterbock A."/>
            <person name="Mraz A."/>
            <person name="Stam W.T."/>
            <person name="Tice H."/>
            <person name="Bornberg-Bauer E."/>
            <person name="Green P.J."/>
            <person name="Pearson G.A."/>
            <person name="Procaccini G."/>
            <person name="Duarte C.M."/>
            <person name="Schmutz J."/>
            <person name="Reusch T.B.H."/>
            <person name="Van de Peer Y."/>
        </authorList>
    </citation>
    <scope>NUCLEOTIDE SEQUENCE [LARGE SCALE GENOMIC DNA]</scope>
    <source>
        <strain evidence="11">cv. Finnish</strain>
    </source>
</reference>
<evidence type="ECO:0000256" key="2">
    <source>
        <dbReference type="ARBA" id="ARBA00022723"/>
    </source>
</evidence>
<dbReference type="GO" id="GO:0008270">
    <property type="term" value="F:zinc ion binding"/>
    <property type="evidence" value="ECO:0007669"/>
    <property type="project" value="UniProtKB-KW"/>
</dbReference>
<name>A0A0K9NPX2_ZOSMR</name>
<keyword evidence="11" id="KW-1185">Reference proteome</keyword>
<dbReference type="SMART" id="SM00355">
    <property type="entry name" value="ZnF_C2H2"/>
    <property type="match status" value="1"/>
</dbReference>
<evidence type="ECO:0000256" key="7">
    <source>
        <dbReference type="ARBA" id="ARBA00023242"/>
    </source>
</evidence>
<evidence type="ECO:0000256" key="6">
    <source>
        <dbReference type="ARBA" id="ARBA00023163"/>
    </source>
</evidence>
<dbReference type="Gene3D" id="3.30.160.60">
    <property type="entry name" value="Classic Zinc Finger"/>
    <property type="match status" value="1"/>
</dbReference>
<dbReference type="Proteomes" id="UP000036987">
    <property type="component" value="Unassembled WGS sequence"/>
</dbReference>
<dbReference type="PANTHER" id="PTHR45801:SF110">
    <property type="entry name" value="TRANSCRIPTIONAL REGULATOR SUPERMAN"/>
    <property type="match status" value="1"/>
</dbReference>
<sequence>MLKIYKNVTMDVAKEKSRYWLWSLNKFGENTSLCVPSSSFAANGIPAAGDHVETWEELAFATDSSGRLGSSCVWPPRSYTCSFCRKEFRSAQALGGHMNVHRRDRARLKQFSSQETYNSTPVDGDCRTLLGHHNYHSRQQLQLLHHDLNLSCPTSSTTCATIRENCYSSSDYRKASLFVQRKRSSSLYGHVGLDLMIGENTTNHMSMGINITKKPKSGKAGERELDLELRLGDRPA</sequence>
<dbReference type="SUPFAM" id="SSF57667">
    <property type="entry name" value="beta-beta-alpha zinc fingers"/>
    <property type="match status" value="1"/>
</dbReference>
<evidence type="ECO:0000256" key="4">
    <source>
        <dbReference type="ARBA" id="ARBA00022833"/>
    </source>
</evidence>
<keyword evidence="5" id="KW-0805">Transcription regulation</keyword>
<dbReference type="GO" id="GO:0005634">
    <property type="term" value="C:nucleus"/>
    <property type="evidence" value="ECO:0007669"/>
    <property type="project" value="UniProtKB-SubCell"/>
</dbReference>
<dbReference type="PANTHER" id="PTHR45801">
    <property type="entry name" value="OS07G0101800 PROTEIN"/>
    <property type="match status" value="1"/>
</dbReference>
<keyword evidence="4" id="KW-0862">Zinc</keyword>
<accession>A0A0K9NPX2</accession>
<evidence type="ECO:0000256" key="8">
    <source>
        <dbReference type="PROSITE-ProRule" id="PRU00042"/>
    </source>
</evidence>